<reference evidence="2" key="1">
    <citation type="submission" date="2020-08" db="EMBL/GenBank/DDBJ databases">
        <title>Genome sequencing and assembly of the red palm weevil Rhynchophorus ferrugineus.</title>
        <authorList>
            <person name="Dias G.B."/>
            <person name="Bergman C.M."/>
            <person name="Manee M."/>
        </authorList>
    </citation>
    <scope>NUCLEOTIDE SEQUENCE</scope>
    <source>
        <strain evidence="2">AA-2017</strain>
        <tissue evidence="2">Whole larva</tissue>
    </source>
</reference>
<sequence>MVVSVSYVGGKSAASNDRRGKNTKTLMRNRDATDFIETRRSELFIGDDEPSAVPASFVRHLRGRKPVFQASDKERERSNQ</sequence>
<keyword evidence="3" id="KW-1185">Reference proteome</keyword>
<feature type="region of interest" description="Disordered" evidence="1">
    <location>
        <begin position="1"/>
        <end position="27"/>
    </location>
</feature>
<name>A0A834IRM4_RHYFE</name>
<proteinExistence type="predicted"/>
<evidence type="ECO:0000256" key="1">
    <source>
        <dbReference type="SAM" id="MobiDB-lite"/>
    </source>
</evidence>
<dbReference type="AlphaFoldDB" id="A0A834IRM4"/>
<evidence type="ECO:0000313" key="2">
    <source>
        <dbReference type="EMBL" id="KAF7285154.1"/>
    </source>
</evidence>
<evidence type="ECO:0000313" key="3">
    <source>
        <dbReference type="Proteomes" id="UP000625711"/>
    </source>
</evidence>
<dbReference type="Proteomes" id="UP000625711">
    <property type="component" value="Unassembled WGS sequence"/>
</dbReference>
<protein>
    <submittedName>
        <fullName evidence="2">Uncharacterized protein</fullName>
    </submittedName>
</protein>
<comment type="caution">
    <text evidence="2">The sequence shown here is derived from an EMBL/GenBank/DDBJ whole genome shotgun (WGS) entry which is preliminary data.</text>
</comment>
<accession>A0A834IRM4</accession>
<organism evidence="2 3">
    <name type="scientific">Rhynchophorus ferrugineus</name>
    <name type="common">Red palm weevil</name>
    <name type="synonym">Curculio ferrugineus</name>
    <dbReference type="NCBI Taxonomy" id="354439"/>
    <lineage>
        <taxon>Eukaryota</taxon>
        <taxon>Metazoa</taxon>
        <taxon>Ecdysozoa</taxon>
        <taxon>Arthropoda</taxon>
        <taxon>Hexapoda</taxon>
        <taxon>Insecta</taxon>
        <taxon>Pterygota</taxon>
        <taxon>Neoptera</taxon>
        <taxon>Endopterygota</taxon>
        <taxon>Coleoptera</taxon>
        <taxon>Polyphaga</taxon>
        <taxon>Cucujiformia</taxon>
        <taxon>Curculionidae</taxon>
        <taxon>Dryophthorinae</taxon>
        <taxon>Rhynchophorus</taxon>
    </lineage>
</organism>
<dbReference type="EMBL" id="JAACXV010000061">
    <property type="protein sequence ID" value="KAF7285154.1"/>
    <property type="molecule type" value="Genomic_DNA"/>
</dbReference>
<gene>
    <name evidence="2" type="ORF">GWI33_012005</name>
</gene>